<dbReference type="InterPro" id="IPR010982">
    <property type="entry name" value="Lambda_DNA-bd_dom_sf"/>
</dbReference>
<dbReference type="EMBL" id="MZGT01000006">
    <property type="protein sequence ID" value="OPJ65641.1"/>
    <property type="molecule type" value="Genomic_DNA"/>
</dbReference>
<dbReference type="PANTHER" id="PTHR35010">
    <property type="entry name" value="BLL4672 PROTEIN-RELATED"/>
    <property type="match status" value="1"/>
</dbReference>
<dbReference type="CDD" id="cd00093">
    <property type="entry name" value="HTH_XRE"/>
    <property type="match status" value="1"/>
</dbReference>
<sequence length="280" mass="32778">MKEITVQQSLGEFLRATRERLTPEQAGLPSYGRRRTPGLRREEVAQLANIGVSWYTSIEQGKDVHPSHQVLESLANALKLSDDERRYLFLLSKSDEMEEGEIYKEVSKGLEMTVFALEPNPAYIMNKYWDVLLWNRAAEFVFQFPAYSSELASKPNILQQFLIDSFKGEIDAEWEERAKITIARFRADCARYPQDARLNEMIENFKQESEFFSLWWPRHEVKNVTDCHKLWNHPQIGELEFEHVNLQLSNYPDLRVMIYTASPSTKEKLKQRIYSCSANE</sequence>
<feature type="domain" description="HTH cro/C1-type" evidence="1">
    <location>
        <begin position="38"/>
        <end position="85"/>
    </location>
</feature>
<dbReference type="Proteomes" id="UP000191056">
    <property type="component" value="Unassembled WGS sequence"/>
</dbReference>
<dbReference type="InterPro" id="IPR041413">
    <property type="entry name" value="MLTR_LBD"/>
</dbReference>
<dbReference type="STRING" id="225345.CLCHR_06250"/>
<dbReference type="GO" id="GO:0003677">
    <property type="term" value="F:DNA binding"/>
    <property type="evidence" value="ECO:0007669"/>
    <property type="project" value="InterPro"/>
</dbReference>
<accession>A0A1V4J001</accession>
<evidence type="ECO:0000259" key="1">
    <source>
        <dbReference type="PROSITE" id="PS50943"/>
    </source>
</evidence>
<dbReference type="SMART" id="SM00530">
    <property type="entry name" value="HTH_XRE"/>
    <property type="match status" value="1"/>
</dbReference>
<proteinExistence type="predicted"/>
<reference evidence="2 3" key="1">
    <citation type="submission" date="2017-03" db="EMBL/GenBank/DDBJ databases">
        <title>Genome sequence of Clostridium chromiireducens DSM 23318.</title>
        <authorList>
            <person name="Poehlein A."/>
            <person name="Daniel R."/>
        </authorList>
    </citation>
    <scope>NUCLEOTIDE SEQUENCE [LARGE SCALE GENOMIC DNA]</scope>
    <source>
        <strain evidence="2 3">DSM 23318</strain>
    </source>
</reference>
<dbReference type="Pfam" id="PF17765">
    <property type="entry name" value="MLTR_LBD"/>
    <property type="match status" value="1"/>
</dbReference>
<organism evidence="2 3">
    <name type="scientific">Clostridium chromiireducens</name>
    <dbReference type="NCBI Taxonomy" id="225345"/>
    <lineage>
        <taxon>Bacteria</taxon>
        <taxon>Bacillati</taxon>
        <taxon>Bacillota</taxon>
        <taxon>Clostridia</taxon>
        <taxon>Eubacteriales</taxon>
        <taxon>Clostridiaceae</taxon>
        <taxon>Clostridium</taxon>
    </lineage>
</organism>
<dbReference type="Gene3D" id="1.10.260.40">
    <property type="entry name" value="lambda repressor-like DNA-binding domains"/>
    <property type="match status" value="1"/>
</dbReference>
<evidence type="ECO:0000313" key="2">
    <source>
        <dbReference type="EMBL" id="OPJ65641.1"/>
    </source>
</evidence>
<dbReference type="Pfam" id="PF13560">
    <property type="entry name" value="HTH_31"/>
    <property type="match status" value="1"/>
</dbReference>
<name>A0A1V4J001_9CLOT</name>
<comment type="caution">
    <text evidence="2">The sequence shown here is derived from an EMBL/GenBank/DDBJ whole genome shotgun (WGS) entry which is preliminary data.</text>
</comment>
<dbReference type="PROSITE" id="PS50943">
    <property type="entry name" value="HTH_CROC1"/>
    <property type="match status" value="1"/>
</dbReference>
<dbReference type="RefSeq" id="WP_079438224.1">
    <property type="nucleotide sequence ID" value="NZ_MZGT01000006.1"/>
</dbReference>
<evidence type="ECO:0000313" key="3">
    <source>
        <dbReference type="Proteomes" id="UP000191056"/>
    </source>
</evidence>
<gene>
    <name evidence="2" type="ORF">CLCHR_06250</name>
</gene>
<dbReference type="Gene3D" id="3.30.450.180">
    <property type="match status" value="1"/>
</dbReference>
<dbReference type="OrthoDB" id="5346389at2"/>
<dbReference type="InterPro" id="IPR001387">
    <property type="entry name" value="Cro/C1-type_HTH"/>
</dbReference>
<dbReference type="SUPFAM" id="SSF47413">
    <property type="entry name" value="lambda repressor-like DNA-binding domains"/>
    <property type="match status" value="1"/>
</dbReference>
<keyword evidence="3" id="KW-1185">Reference proteome</keyword>
<protein>
    <recommendedName>
        <fullName evidence="1">HTH cro/C1-type domain-containing protein</fullName>
    </recommendedName>
</protein>
<dbReference type="AlphaFoldDB" id="A0A1V4J001"/>